<proteinExistence type="predicted"/>
<keyword evidence="3" id="KW-1185">Reference proteome</keyword>
<dbReference type="PANTHER" id="PTHR14586">
    <property type="entry name" value="THIAMINE-TRIPHOSPHATASE"/>
    <property type="match status" value="1"/>
</dbReference>
<dbReference type="Proteomes" id="UP001174136">
    <property type="component" value="Unassembled WGS sequence"/>
</dbReference>
<protein>
    <submittedName>
        <fullName evidence="2">Thiamine-triphosphatase</fullName>
    </submittedName>
</protein>
<dbReference type="GO" id="GO:0000287">
    <property type="term" value="F:magnesium ion binding"/>
    <property type="evidence" value="ECO:0007669"/>
    <property type="project" value="TreeGrafter"/>
</dbReference>
<dbReference type="Pfam" id="PF01928">
    <property type="entry name" value="CYTH"/>
    <property type="match status" value="1"/>
</dbReference>
<gene>
    <name evidence="2" type="primary">THTPA</name>
    <name evidence="2" type="ORF">N1851_016968</name>
</gene>
<dbReference type="SMART" id="SM01118">
    <property type="entry name" value="CYTH"/>
    <property type="match status" value="1"/>
</dbReference>
<dbReference type="InterPro" id="IPR023577">
    <property type="entry name" value="CYTH_domain"/>
</dbReference>
<dbReference type="AlphaFoldDB" id="A0AA47MR46"/>
<name>A0AA47MR46_MERPO</name>
<feature type="domain" description="CYTH" evidence="1">
    <location>
        <begin position="2"/>
        <end position="218"/>
    </location>
</feature>
<comment type="caution">
    <text evidence="2">The sequence shown here is derived from an EMBL/GenBank/DDBJ whole genome shotgun (WGS) entry which is preliminary data.</text>
</comment>
<dbReference type="PANTHER" id="PTHR14586:SF1">
    <property type="entry name" value="THIAMINE-TRIPHOSPHATASE"/>
    <property type="match status" value="1"/>
</dbReference>
<evidence type="ECO:0000259" key="1">
    <source>
        <dbReference type="SMART" id="SM01118"/>
    </source>
</evidence>
<evidence type="ECO:0000313" key="3">
    <source>
        <dbReference type="Proteomes" id="UP001174136"/>
    </source>
</evidence>
<dbReference type="InterPro" id="IPR039582">
    <property type="entry name" value="THTPA"/>
</dbReference>
<dbReference type="SUPFAM" id="SSF55154">
    <property type="entry name" value="CYTH-like phosphatases"/>
    <property type="match status" value="1"/>
</dbReference>
<sequence>MSVEVERKFVCDAGMRKRLEEIGAVCIGQCEFHDQYFDTPEFDLTLRNIWLRKRKESWELKCPTAVSKTEETSGEQPTEASLCTRYKEITSLPEIKLKVKEVFKRCAGGSINTGQLHDHLVMVEQVSHQEQGGPEGFCDSWPGELNLLCFAEFTTVRCSFTLEEEGVQIDLDQADFGYSVGEIEVLVQEGQDVGSAMEKIERAARKLSEDQQLDYLSDF</sequence>
<dbReference type="GO" id="GO:0050333">
    <property type="term" value="F:thiamine triphosphate phosphatase activity"/>
    <property type="evidence" value="ECO:0007669"/>
    <property type="project" value="InterPro"/>
</dbReference>
<evidence type="ECO:0000313" key="2">
    <source>
        <dbReference type="EMBL" id="KAK0144626.1"/>
    </source>
</evidence>
<dbReference type="Gene3D" id="2.40.320.10">
    <property type="entry name" value="Hypothetical Protein Pfu-838710-001"/>
    <property type="match status" value="1"/>
</dbReference>
<dbReference type="EMBL" id="JAOPHQ010003127">
    <property type="protein sequence ID" value="KAK0144626.1"/>
    <property type="molecule type" value="Genomic_DNA"/>
</dbReference>
<dbReference type="GO" id="GO:0042357">
    <property type="term" value="P:thiamine diphosphate metabolic process"/>
    <property type="evidence" value="ECO:0007669"/>
    <property type="project" value="TreeGrafter"/>
</dbReference>
<accession>A0AA47MR46</accession>
<reference evidence="2" key="1">
    <citation type="journal article" date="2023" name="Front. Mar. Sci.">
        <title>A new Merluccius polli reference genome to investigate the effects of global change in West African waters.</title>
        <authorList>
            <person name="Mateo J.L."/>
            <person name="Blanco-Fernandez C."/>
            <person name="Garcia-Vazquez E."/>
            <person name="Machado-Schiaffino G."/>
        </authorList>
    </citation>
    <scope>NUCLEOTIDE SEQUENCE</scope>
    <source>
        <strain evidence="2">C29</strain>
        <tissue evidence="2">Fin</tissue>
    </source>
</reference>
<dbReference type="InterPro" id="IPR033469">
    <property type="entry name" value="CYTH-like_dom_sf"/>
</dbReference>
<organism evidence="2 3">
    <name type="scientific">Merluccius polli</name>
    <name type="common">Benguela hake</name>
    <name type="synonym">Merluccius cadenati</name>
    <dbReference type="NCBI Taxonomy" id="89951"/>
    <lineage>
        <taxon>Eukaryota</taxon>
        <taxon>Metazoa</taxon>
        <taxon>Chordata</taxon>
        <taxon>Craniata</taxon>
        <taxon>Vertebrata</taxon>
        <taxon>Euteleostomi</taxon>
        <taxon>Actinopterygii</taxon>
        <taxon>Neopterygii</taxon>
        <taxon>Teleostei</taxon>
        <taxon>Neoteleostei</taxon>
        <taxon>Acanthomorphata</taxon>
        <taxon>Zeiogadaria</taxon>
        <taxon>Gadariae</taxon>
        <taxon>Gadiformes</taxon>
        <taxon>Gadoidei</taxon>
        <taxon>Merlucciidae</taxon>
        <taxon>Merluccius</taxon>
    </lineage>
</organism>